<dbReference type="Gene3D" id="1.10.8.60">
    <property type="match status" value="1"/>
</dbReference>
<feature type="region of interest" description="Large ATPase domain (RuvB-L)" evidence="9">
    <location>
        <begin position="8"/>
        <end position="188"/>
    </location>
</feature>
<organism evidence="12 13">
    <name type="scientific">Halorhodospira neutriphila</name>
    <dbReference type="NCBI Taxonomy" id="168379"/>
    <lineage>
        <taxon>Bacteria</taxon>
        <taxon>Pseudomonadati</taxon>
        <taxon>Pseudomonadota</taxon>
        <taxon>Gammaproteobacteria</taxon>
        <taxon>Chromatiales</taxon>
        <taxon>Ectothiorhodospiraceae</taxon>
        <taxon>Halorhodospira</taxon>
    </lineage>
</organism>
<comment type="subunit">
    <text evidence="9">Homohexamer. Forms an RuvA(8)-RuvB(12)-Holliday junction (HJ) complex. HJ DNA is sandwiched between 2 RuvA tetramers; dsDNA enters through RuvA and exits via RuvB. An RuvB hexamer assembles on each DNA strand where it exits the tetramer. Each RuvB hexamer is contacted by two RuvA subunits (via domain III) on 2 adjacent RuvB subunits; this complex drives branch migration. In the full resolvosome a probable DNA-RuvA(4)-RuvB(12)-RuvC(2) complex forms which resolves the HJ.</text>
</comment>
<dbReference type="Pfam" id="PF17864">
    <property type="entry name" value="AAA_lid_4"/>
    <property type="match status" value="1"/>
</dbReference>
<dbReference type="InterPro" id="IPR036388">
    <property type="entry name" value="WH-like_DNA-bd_sf"/>
</dbReference>
<evidence type="ECO:0000259" key="11">
    <source>
        <dbReference type="SMART" id="SM00382"/>
    </source>
</evidence>
<dbReference type="SUPFAM" id="SSF52540">
    <property type="entry name" value="P-loop containing nucleoside triphosphate hydrolases"/>
    <property type="match status" value="1"/>
</dbReference>
<feature type="binding site" evidence="9">
    <location>
        <position position="322"/>
    </location>
    <ligand>
        <name>DNA</name>
        <dbReference type="ChEBI" id="CHEBI:16991"/>
    </ligand>
</feature>
<sequence>MAASGETPERLFDPAAHGEEAAAERALRPDTLAEYVGQEAVREQLEIFIRAARGRGEALDHTLLFGPPGLGKTTLAHIVAHEMGASLRQSSGPVLDRPGDLAAILTNLEPHDVLFIDEIHRLSAVVEEVLYPAMEDFRIDIVIGEGPSARSIKLDLPPFTLVGATTRAGLLTSPLRDRFGIVQRLAYYPVGELTRIVERSAQRLGIAAEPEGAGEIARRARGTPRVANRLLRRVRDFAEVRADGRITATVAAEAMALLNVDRNGLDEQDRRLLEAVVHKFGGGPVGLDNLATAVGEERGTLEDVVEPYLIQEGYLMRTPRGRTATAHTYSLLGLPGQQPGASDLLGE</sequence>
<dbReference type="Gene3D" id="3.40.50.300">
    <property type="entry name" value="P-loop containing nucleotide triphosphate hydrolases"/>
    <property type="match status" value="1"/>
</dbReference>
<feature type="binding site" evidence="9">
    <location>
        <position position="27"/>
    </location>
    <ligand>
        <name>ATP</name>
        <dbReference type="ChEBI" id="CHEBI:30616"/>
    </ligand>
</feature>
<feature type="binding site" evidence="9">
    <location>
        <position position="317"/>
    </location>
    <ligand>
        <name>DNA</name>
        <dbReference type="ChEBI" id="CHEBI:16991"/>
    </ligand>
</feature>
<keyword evidence="13" id="KW-1185">Reference proteome</keyword>
<evidence type="ECO:0000313" key="12">
    <source>
        <dbReference type="EMBL" id="MBK1727581.1"/>
    </source>
</evidence>
<comment type="catalytic activity">
    <reaction evidence="9">
        <text>ATP + H2O = ADP + phosphate + H(+)</text>
        <dbReference type="Rhea" id="RHEA:13065"/>
        <dbReference type="ChEBI" id="CHEBI:15377"/>
        <dbReference type="ChEBI" id="CHEBI:15378"/>
        <dbReference type="ChEBI" id="CHEBI:30616"/>
        <dbReference type="ChEBI" id="CHEBI:43474"/>
        <dbReference type="ChEBI" id="CHEBI:456216"/>
    </reaction>
</comment>
<comment type="similarity">
    <text evidence="9">Belongs to the RuvB family.</text>
</comment>
<reference evidence="12 13" key="1">
    <citation type="journal article" date="2020" name="Microorganisms">
        <title>Osmotic Adaptation and Compatible Solute Biosynthesis of Phototrophic Bacteria as Revealed from Genome Analyses.</title>
        <authorList>
            <person name="Imhoff J.F."/>
            <person name="Rahn T."/>
            <person name="Kunzel S."/>
            <person name="Keller A."/>
            <person name="Neulinger S.C."/>
        </authorList>
    </citation>
    <scope>NUCLEOTIDE SEQUENCE [LARGE SCALE GENOMIC DNA]</scope>
    <source>
        <strain evidence="12 13">DSM 15116</strain>
    </source>
</reference>
<keyword evidence="1 9" id="KW-0963">Cytoplasm</keyword>
<dbReference type="CDD" id="cd00009">
    <property type="entry name" value="AAA"/>
    <property type="match status" value="1"/>
</dbReference>
<feature type="binding site" evidence="9">
    <location>
        <position position="73"/>
    </location>
    <ligand>
        <name>Mg(2+)</name>
        <dbReference type="ChEBI" id="CHEBI:18420"/>
    </ligand>
</feature>
<evidence type="ECO:0000256" key="10">
    <source>
        <dbReference type="SAM" id="MobiDB-lite"/>
    </source>
</evidence>
<comment type="caution">
    <text evidence="9">Lacks conserved residue(s) required for the propagation of feature annotation.</text>
</comment>
<proteinExistence type="inferred from homology"/>
<evidence type="ECO:0000256" key="3">
    <source>
        <dbReference type="ARBA" id="ARBA00022763"/>
    </source>
</evidence>
<feature type="compositionally biased region" description="Basic and acidic residues" evidence="10">
    <location>
        <begin position="7"/>
        <end position="24"/>
    </location>
</feature>
<evidence type="ECO:0000256" key="2">
    <source>
        <dbReference type="ARBA" id="ARBA00022741"/>
    </source>
</evidence>
<dbReference type="Gene3D" id="1.10.10.10">
    <property type="entry name" value="Winged helix-like DNA-binding domain superfamily/Winged helix DNA-binding domain"/>
    <property type="match status" value="1"/>
</dbReference>
<accession>A0ABS1E775</accession>
<feature type="binding site" evidence="9">
    <location>
        <position position="188"/>
    </location>
    <ligand>
        <name>ATP</name>
        <dbReference type="ChEBI" id="CHEBI:30616"/>
    </ligand>
</feature>
<comment type="domain">
    <text evidence="9">Has 3 domains, the large (RuvB-L) and small ATPase (RuvB-S) domains and the C-terminal head (RuvB-H) domain. The head domain binds DNA, while the ATPase domains jointly bind ATP, ADP or are empty depending on the state of the subunit in the translocation cycle. During a single DNA translocation step the structure of each domain remains the same, but their relative positions change.</text>
</comment>
<comment type="function">
    <text evidence="9">The RuvA-RuvB-RuvC complex processes Holliday junction (HJ) DNA during genetic recombination and DNA repair, while the RuvA-RuvB complex plays an important role in the rescue of blocked DNA replication forks via replication fork reversal (RFR). RuvA specifically binds to HJ cruciform DNA, conferring on it an open structure. The RuvB hexamer acts as an ATP-dependent pump, pulling dsDNA into and through the RuvAB complex. RuvB forms 2 homohexamers on either side of HJ DNA bound by 1 or 2 RuvA tetramers; 4 subunits per hexamer contact DNA at a time. Coordinated motions by a converter formed by DNA-disengaged RuvB subunits stimulates ATP hydrolysis and nucleotide exchange. Immobilization of the converter enables RuvB to convert the ATP-contained energy into a lever motion, pulling 2 nucleotides of DNA out of the RuvA tetramer per ATP hydrolyzed, thus driving DNA branch migration. The RuvB motors rotate together with the DNA substrate, which together with the progressing nucleotide cycle form the mechanistic basis for DNA recombination by continuous HJ branch migration. Branch migration allows RuvC to scan DNA until it finds its consensus sequence, where it cleaves and resolves cruciform DNA.</text>
</comment>
<keyword evidence="3 9" id="KW-0227">DNA damage</keyword>
<comment type="caution">
    <text evidence="12">The sequence shown here is derived from an EMBL/GenBank/DDBJ whole genome shotgun (WGS) entry which is preliminary data.</text>
</comment>
<dbReference type="Pfam" id="PF05491">
    <property type="entry name" value="WHD_RuvB"/>
    <property type="match status" value="1"/>
</dbReference>
<keyword evidence="8 9" id="KW-0234">DNA repair</keyword>
<dbReference type="EC" id="3.6.4.-" evidence="9"/>
<dbReference type="PANTHER" id="PTHR42848:SF1">
    <property type="entry name" value="HOLLIDAY JUNCTION BRANCH MIGRATION COMPLEX SUBUNIT RUVB"/>
    <property type="match status" value="1"/>
</dbReference>
<keyword evidence="6 9" id="KW-0238">DNA-binding</keyword>
<dbReference type="InterPro" id="IPR036390">
    <property type="entry name" value="WH_DNA-bd_sf"/>
</dbReference>
<feature type="binding site" evidence="9">
    <location>
        <position position="225"/>
    </location>
    <ligand>
        <name>ATP</name>
        <dbReference type="ChEBI" id="CHEBI:30616"/>
    </ligand>
</feature>
<feature type="region of interest" description="Disordered" evidence="10">
    <location>
        <begin position="1"/>
        <end position="24"/>
    </location>
</feature>
<feature type="region of interest" description="Head domain (RuvB-H)" evidence="9">
    <location>
        <begin position="262"/>
        <end position="347"/>
    </location>
</feature>
<keyword evidence="7 9" id="KW-0233">DNA recombination</keyword>
<dbReference type="InterPro" id="IPR027417">
    <property type="entry name" value="P-loop_NTPase"/>
</dbReference>
<dbReference type="NCBIfam" id="NF000868">
    <property type="entry name" value="PRK00080.1"/>
    <property type="match status" value="1"/>
</dbReference>
<dbReference type="NCBIfam" id="TIGR00635">
    <property type="entry name" value="ruvB"/>
    <property type="match status" value="1"/>
</dbReference>
<feature type="binding site" evidence="9">
    <location>
        <position position="28"/>
    </location>
    <ligand>
        <name>ATP</name>
        <dbReference type="ChEBI" id="CHEBI:30616"/>
    </ligand>
</feature>
<dbReference type="GO" id="GO:0004386">
    <property type="term" value="F:helicase activity"/>
    <property type="evidence" value="ECO:0007669"/>
    <property type="project" value="UniProtKB-KW"/>
</dbReference>
<evidence type="ECO:0000313" key="13">
    <source>
        <dbReference type="Proteomes" id="UP000738126"/>
    </source>
</evidence>
<dbReference type="PANTHER" id="PTHR42848">
    <property type="match status" value="1"/>
</dbReference>
<keyword evidence="2 9" id="KW-0547">Nucleotide-binding</keyword>
<evidence type="ECO:0000256" key="8">
    <source>
        <dbReference type="ARBA" id="ARBA00023204"/>
    </source>
</evidence>
<feature type="binding site" evidence="9">
    <location>
        <position position="72"/>
    </location>
    <ligand>
        <name>ATP</name>
        <dbReference type="ChEBI" id="CHEBI:30616"/>
    </ligand>
</feature>
<protein>
    <recommendedName>
        <fullName evidence="9">Holliday junction branch migration complex subunit RuvB</fullName>
        <ecNumber evidence="9">3.6.4.-</ecNumber>
    </recommendedName>
</protein>
<dbReference type="InterPro" id="IPR008823">
    <property type="entry name" value="RuvB_wg_C"/>
</dbReference>
<evidence type="ECO:0000256" key="1">
    <source>
        <dbReference type="ARBA" id="ARBA00022490"/>
    </source>
</evidence>
<keyword evidence="12" id="KW-0347">Helicase</keyword>
<evidence type="ECO:0000256" key="9">
    <source>
        <dbReference type="HAMAP-Rule" id="MF_00016"/>
    </source>
</evidence>
<keyword evidence="5 9" id="KW-0067">ATP-binding</keyword>
<gene>
    <name evidence="9" type="primary">ruvB</name>
    <name evidence="12" type="ORF">CKO13_11275</name>
</gene>
<dbReference type="InterPro" id="IPR008824">
    <property type="entry name" value="RuvB-like_N"/>
</dbReference>
<feature type="domain" description="AAA+ ATPase" evidence="11">
    <location>
        <begin position="58"/>
        <end position="185"/>
    </location>
</feature>
<feature type="binding site" evidence="9">
    <location>
        <position position="74"/>
    </location>
    <ligand>
        <name>ATP</name>
        <dbReference type="ChEBI" id="CHEBI:30616"/>
    </ligand>
</feature>
<feature type="region of interest" description="Small ATPAse domain (RuvB-S)" evidence="9">
    <location>
        <begin position="189"/>
        <end position="259"/>
    </location>
</feature>
<feature type="binding site" evidence="9">
    <location>
        <position position="73"/>
    </location>
    <ligand>
        <name>ATP</name>
        <dbReference type="ChEBI" id="CHEBI:30616"/>
    </ligand>
</feature>
<dbReference type="Pfam" id="PF05496">
    <property type="entry name" value="RuvB_N"/>
    <property type="match status" value="1"/>
</dbReference>
<keyword evidence="4 9" id="KW-0378">Hydrolase</keyword>
<dbReference type="SMART" id="SM00382">
    <property type="entry name" value="AAA"/>
    <property type="match status" value="1"/>
</dbReference>
<comment type="subcellular location">
    <subcellularLocation>
        <location evidence="9">Cytoplasm</location>
    </subcellularLocation>
</comment>
<dbReference type="InterPro" id="IPR041445">
    <property type="entry name" value="AAA_lid_4"/>
</dbReference>
<feature type="binding site" evidence="9">
    <location>
        <position position="69"/>
    </location>
    <ligand>
        <name>ATP</name>
        <dbReference type="ChEBI" id="CHEBI:30616"/>
    </ligand>
</feature>
<dbReference type="Proteomes" id="UP000738126">
    <property type="component" value="Unassembled WGS sequence"/>
</dbReference>
<dbReference type="EMBL" id="NRSH01000184">
    <property type="protein sequence ID" value="MBK1727581.1"/>
    <property type="molecule type" value="Genomic_DNA"/>
</dbReference>
<dbReference type="InterPro" id="IPR004605">
    <property type="entry name" value="DNA_helicase_Holl-junc_RuvB"/>
</dbReference>
<dbReference type="RefSeq" id="WP_200261137.1">
    <property type="nucleotide sequence ID" value="NZ_NRSH01000184.1"/>
</dbReference>
<name>A0ABS1E775_9GAMM</name>
<evidence type="ECO:0000256" key="6">
    <source>
        <dbReference type="ARBA" id="ARBA00023125"/>
    </source>
</evidence>
<evidence type="ECO:0000256" key="5">
    <source>
        <dbReference type="ARBA" id="ARBA00022840"/>
    </source>
</evidence>
<dbReference type="InterPro" id="IPR003593">
    <property type="entry name" value="AAA+_ATPase"/>
</dbReference>
<evidence type="ECO:0000256" key="4">
    <source>
        <dbReference type="ARBA" id="ARBA00022801"/>
    </source>
</evidence>
<feature type="binding site" evidence="9">
    <location>
        <begin position="135"/>
        <end position="137"/>
    </location>
    <ligand>
        <name>ATP</name>
        <dbReference type="ChEBI" id="CHEBI:30616"/>
    </ligand>
</feature>
<feature type="binding site" evidence="9">
    <location>
        <position position="178"/>
    </location>
    <ligand>
        <name>ATP</name>
        <dbReference type="ChEBI" id="CHEBI:30616"/>
    </ligand>
</feature>
<feature type="binding site" evidence="9">
    <location>
        <position position="298"/>
    </location>
    <ligand>
        <name>DNA</name>
        <dbReference type="ChEBI" id="CHEBI:16991"/>
    </ligand>
</feature>
<dbReference type="SUPFAM" id="SSF46785">
    <property type="entry name" value="Winged helix' DNA-binding domain"/>
    <property type="match status" value="1"/>
</dbReference>
<dbReference type="HAMAP" id="MF_00016">
    <property type="entry name" value="DNA_HJ_migration_RuvB"/>
    <property type="match status" value="1"/>
</dbReference>
<evidence type="ECO:0000256" key="7">
    <source>
        <dbReference type="ARBA" id="ARBA00023172"/>
    </source>
</evidence>